<dbReference type="GO" id="GO:0000976">
    <property type="term" value="F:transcription cis-regulatory region binding"/>
    <property type="evidence" value="ECO:0007669"/>
    <property type="project" value="TreeGrafter"/>
</dbReference>
<dbReference type="HAMAP" id="MF_03051">
    <property type="entry name" value="MOCS2A"/>
    <property type="match status" value="1"/>
</dbReference>
<dbReference type="CDD" id="cd12148">
    <property type="entry name" value="fungal_TF_MHR"/>
    <property type="match status" value="1"/>
</dbReference>
<sequence>KCPAGHFNILYFASAASFTKKESEHLKAPLDAAKLFDTLDKQYPGMKTKVLSSCAVTVNLEYVDIEDADKDLVIKEGDEVGIIPPQAGPTPSSHPVAVPQEHAQQQPYYLDREPRDSTDSADHNLEDHSEDEIHESPETLGDEDGHEKTSPSKSSDAKRPRACDSCRGLKVRCIIDPSSGLPCKRCAKAGRQCIVTPPTRKRQKKADSRVAELEKKIDALTATLKAQNAAAAGEFTNPRAEAPHYQANQRLLGEHIDTRVTSQSRLNESPVTALPRKKRRIDSDNNSRVGVEMKRIWGVTRSLANILKRHSHPHPLMRRRSRKPVVFDHSDIDGRIDVLIDRETAEKLFDRYVRDFAGQMPAVVFPPGTTAKQVRAQKPVLFLAIMSSTCYGFSIHREAQRQLQQELRDVFADSIWRNAEKSLELIQALQVATLWYRPPSNFEQHMFYQIVHMATIMAIDIGMGRRQHINRRRGPILQPARLLPNADTAEVRRAWLTCYLLCISITMVLRRPILLRFNEYMQECIEYLETAPDTYPSDTLFCQHVKLAHIAEEIATNFNLDDVCSSVSMGDRRVIFGIKRFERDLVERIKKDPPNPALRLSEHVTNLYIHEIALHYNQNDTDFRPPYNGDADKAPAQRIISAEHVDALSELARSCKAILDSYLAYDFDSLYMLPIIFSVRTVYATVVLLKLYVAATTPGEMMSIIKKDELYVEVYLSRLQQRFQAIMDRDSQIPHAKFLFVVQRLNERYMTILRDVEKRQTKRQSGVPPPAKMLRSDAPPTQAEGLHLLSAVAMGGTPAAPNGAPNQQTPGIPTPQSQGQTPQSWYPPNEMPGVHPHGMP</sequence>
<keyword evidence="5" id="KW-0805">Transcription regulation</keyword>
<keyword evidence="3" id="KW-0479">Metal-binding</keyword>
<dbReference type="InterPro" id="IPR016155">
    <property type="entry name" value="Mopterin_synth/thiamin_S_b"/>
</dbReference>
<dbReference type="OrthoDB" id="8062037at2759"/>
<dbReference type="GO" id="GO:0008270">
    <property type="term" value="F:zinc ion binding"/>
    <property type="evidence" value="ECO:0007669"/>
    <property type="project" value="InterPro"/>
</dbReference>
<feature type="domain" description="Zn(2)-C6 fungal-type" evidence="12">
    <location>
        <begin position="162"/>
        <end position="195"/>
    </location>
</feature>
<evidence type="ECO:0000256" key="3">
    <source>
        <dbReference type="ARBA" id="ARBA00022723"/>
    </source>
</evidence>
<dbReference type="GO" id="GO:0005829">
    <property type="term" value="C:cytosol"/>
    <property type="evidence" value="ECO:0007669"/>
    <property type="project" value="InterPro"/>
</dbReference>
<evidence type="ECO:0000256" key="9">
    <source>
        <dbReference type="ARBA" id="ARBA00023242"/>
    </source>
</evidence>
<dbReference type="SUPFAM" id="SSF57701">
    <property type="entry name" value="Zn2/Cys6 DNA-binding domain"/>
    <property type="match status" value="1"/>
</dbReference>
<dbReference type="PANTHER" id="PTHR31845">
    <property type="entry name" value="FINGER DOMAIN PROTEIN, PUTATIVE-RELATED"/>
    <property type="match status" value="1"/>
</dbReference>
<evidence type="ECO:0000256" key="11">
    <source>
        <dbReference type="SAM" id="MobiDB-lite"/>
    </source>
</evidence>
<evidence type="ECO:0000256" key="6">
    <source>
        <dbReference type="ARBA" id="ARBA00023125"/>
    </source>
</evidence>
<feature type="compositionally biased region" description="Basic and acidic residues" evidence="11">
    <location>
        <begin position="143"/>
        <end position="161"/>
    </location>
</feature>
<keyword evidence="6" id="KW-0238">DNA-binding</keyword>
<organism evidence="13 14">
    <name type="scientific">Rhizodiscina lignyota</name>
    <dbReference type="NCBI Taxonomy" id="1504668"/>
    <lineage>
        <taxon>Eukaryota</taxon>
        <taxon>Fungi</taxon>
        <taxon>Dikarya</taxon>
        <taxon>Ascomycota</taxon>
        <taxon>Pezizomycotina</taxon>
        <taxon>Dothideomycetes</taxon>
        <taxon>Pleosporomycetidae</taxon>
        <taxon>Aulographales</taxon>
        <taxon>Rhizodiscinaceae</taxon>
        <taxon>Rhizodiscina</taxon>
    </lineage>
</organism>
<name>A0A9P4I8J9_9PEZI</name>
<evidence type="ECO:0000313" key="14">
    <source>
        <dbReference type="Proteomes" id="UP000799772"/>
    </source>
</evidence>
<protein>
    <recommendedName>
        <fullName evidence="12">Zn(2)-C6 fungal-type domain-containing protein</fullName>
    </recommendedName>
</protein>
<feature type="region of interest" description="Disordered" evidence="11">
    <location>
        <begin position="81"/>
        <end position="161"/>
    </location>
</feature>
<feature type="non-terminal residue" evidence="13">
    <location>
        <position position="1"/>
    </location>
</feature>
<dbReference type="Proteomes" id="UP000799772">
    <property type="component" value="Unassembled WGS sequence"/>
</dbReference>
<feature type="non-terminal residue" evidence="13">
    <location>
        <position position="840"/>
    </location>
</feature>
<dbReference type="SMART" id="SM00066">
    <property type="entry name" value="GAL4"/>
    <property type="match status" value="1"/>
</dbReference>
<keyword evidence="8" id="KW-0804">Transcription</keyword>
<dbReference type="Pfam" id="PF04082">
    <property type="entry name" value="Fungal_trans"/>
    <property type="match status" value="1"/>
</dbReference>
<dbReference type="CDD" id="cd00754">
    <property type="entry name" value="Ubl_MoaD"/>
    <property type="match status" value="1"/>
</dbReference>
<keyword evidence="14" id="KW-1185">Reference proteome</keyword>
<dbReference type="GO" id="GO:0006351">
    <property type="term" value="P:DNA-templated transcription"/>
    <property type="evidence" value="ECO:0007669"/>
    <property type="project" value="InterPro"/>
</dbReference>
<evidence type="ECO:0000256" key="4">
    <source>
        <dbReference type="ARBA" id="ARBA00022833"/>
    </source>
</evidence>
<feature type="coiled-coil region" evidence="10">
    <location>
        <begin position="203"/>
        <end position="230"/>
    </location>
</feature>
<feature type="compositionally biased region" description="Low complexity" evidence="11">
    <location>
        <begin position="807"/>
        <end position="824"/>
    </location>
</feature>
<evidence type="ECO:0000256" key="10">
    <source>
        <dbReference type="SAM" id="Coils"/>
    </source>
</evidence>
<dbReference type="GO" id="GO:0000981">
    <property type="term" value="F:DNA-binding transcription factor activity, RNA polymerase II-specific"/>
    <property type="evidence" value="ECO:0007669"/>
    <property type="project" value="InterPro"/>
</dbReference>
<dbReference type="InterPro" id="IPR012675">
    <property type="entry name" value="Beta-grasp_dom_sf"/>
</dbReference>
<dbReference type="PROSITE" id="PS50048">
    <property type="entry name" value="ZN2_CY6_FUNGAL_2"/>
    <property type="match status" value="1"/>
</dbReference>
<comment type="subcellular location">
    <subcellularLocation>
        <location evidence="1">Nucleus</location>
    </subcellularLocation>
</comment>
<dbReference type="FunFam" id="4.10.240.10:FF:000003">
    <property type="entry name" value="C6 transcription factor (Leu3)"/>
    <property type="match status" value="1"/>
</dbReference>
<dbReference type="GO" id="GO:0006777">
    <property type="term" value="P:Mo-molybdopterin cofactor biosynthetic process"/>
    <property type="evidence" value="ECO:0007669"/>
    <property type="project" value="UniProtKB-KW"/>
</dbReference>
<keyword evidence="9" id="KW-0539">Nucleus</keyword>
<evidence type="ECO:0000256" key="7">
    <source>
        <dbReference type="ARBA" id="ARBA00023150"/>
    </source>
</evidence>
<feature type="region of interest" description="Disordered" evidence="11">
    <location>
        <begin position="794"/>
        <end position="840"/>
    </location>
</feature>
<dbReference type="PANTHER" id="PTHR31845:SF39">
    <property type="entry name" value="TRANSCRIPTION FACTOR PBCR-RELATED"/>
    <property type="match status" value="1"/>
</dbReference>
<dbReference type="GO" id="GO:0005634">
    <property type="term" value="C:nucleus"/>
    <property type="evidence" value="ECO:0007669"/>
    <property type="project" value="UniProtKB-SubCell"/>
</dbReference>
<keyword evidence="10" id="KW-0175">Coiled coil</keyword>
<evidence type="ECO:0000313" key="13">
    <source>
        <dbReference type="EMBL" id="KAF2093736.1"/>
    </source>
</evidence>
<dbReference type="InterPro" id="IPR001138">
    <property type="entry name" value="Zn2Cys6_DnaBD"/>
</dbReference>
<dbReference type="SUPFAM" id="SSF54285">
    <property type="entry name" value="MoaD/ThiS"/>
    <property type="match status" value="1"/>
</dbReference>
<feature type="compositionally biased region" description="Basic and acidic residues" evidence="11">
    <location>
        <begin position="110"/>
        <end position="127"/>
    </location>
</feature>
<dbReference type="GO" id="GO:0001216">
    <property type="term" value="F:DNA-binding transcription activator activity"/>
    <property type="evidence" value="ECO:0007669"/>
    <property type="project" value="UniProtKB-ARBA"/>
</dbReference>
<accession>A0A9P4I8J9</accession>
<feature type="region of interest" description="Disordered" evidence="11">
    <location>
        <begin position="757"/>
        <end position="779"/>
    </location>
</feature>
<keyword evidence="2" id="KW-0597">Phosphoprotein</keyword>
<dbReference type="Gene3D" id="4.10.240.10">
    <property type="entry name" value="Zn(2)-C6 fungal-type DNA-binding domain"/>
    <property type="match status" value="1"/>
</dbReference>
<dbReference type="InterPro" id="IPR003749">
    <property type="entry name" value="ThiS/MoaD-like"/>
</dbReference>
<evidence type="ECO:0000256" key="5">
    <source>
        <dbReference type="ARBA" id="ARBA00023015"/>
    </source>
</evidence>
<reference evidence="13" key="1">
    <citation type="journal article" date="2020" name="Stud. Mycol.">
        <title>101 Dothideomycetes genomes: a test case for predicting lifestyles and emergence of pathogens.</title>
        <authorList>
            <person name="Haridas S."/>
            <person name="Albert R."/>
            <person name="Binder M."/>
            <person name="Bloem J."/>
            <person name="Labutti K."/>
            <person name="Salamov A."/>
            <person name="Andreopoulos B."/>
            <person name="Baker S."/>
            <person name="Barry K."/>
            <person name="Bills G."/>
            <person name="Bluhm B."/>
            <person name="Cannon C."/>
            <person name="Castanera R."/>
            <person name="Culley D."/>
            <person name="Daum C."/>
            <person name="Ezra D."/>
            <person name="Gonzalez J."/>
            <person name="Henrissat B."/>
            <person name="Kuo A."/>
            <person name="Liang C."/>
            <person name="Lipzen A."/>
            <person name="Lutzoni F."/>
            <person name="Magnuson J."/>
            <person name="Mondo S."/>
            <person name="Nolan M."/>
            <person name="Ohm R."/>
            <person name="Pangilinan J."/>
            <person name="Park H.-J."/>
            <person name="Ramirez L."/>
            <person name="Alfaro M."/>
            <person name="Sun H."/>
            <person name="Tritt A."/>
            <person name="Yoshinaga Y."/>
            <person name="Zwiers L.-H."/>
            <person name="Turgeon B."/>
            <person name="Goodwin S."/>
            <person name="Spatafora J."/>
            <person name="Crous P."/>
            <person name="Grigoriev I."/>
        </authorList>
    </citation>
    <scope>NUCLEOTIDE SEQUENCE</scope>
    <source>
        <strain evidence="13">CBS 133067</strain>
    </source>
</reference>
<dbReference type="InterPro" id="IPR051089">
    <property type="entry name" value="prtT"/>
</dbReference>
<comment type="caution">
    <text evidence="13">The sequence shown here is derived from an EMBL/GenBank/DDBJ whole genome shotgun (WGS) entry which is preliminary data.</text>
</comment>
<evidence type="ECO:0000259" key="12">
    <source>
        <dbReference type="PROSITE" id="PS50048"/>
    </source>
</evidence>
<dbReference type="InterPro" id="IPR007219">
    <property type="entry name" value="XnlR_reg_dom"/>
</dbReference>
<proteinExistence type="inferred from homology"/>
<evidence type="ECO:0000256" key="2">
    <source>
        <dbReference type="ARBA" id="ARBA00022553"/>
    </source>
</evidence>
<dbReference type="InterPro" id="IPR028887">
    <property type="entry name" value="MOCS2A_euk"/>
</dbReference>
<dbReference type="Pfam" id="PF00172">
    <property type="entry name" value="Zn_clus"/>
    <property type="match status" value="1"/>
</dbReference>
<dbReference type="Pfam" id="PF02597">
    <property type="entry name" value="ThiS"/>
    <property type="match status" value="1"/>
</dbReference>
<keyword evidence="7" id="KW-0501">Molybdenum cofactor biosynthesis</keyword>
<dbReference type="Gene3D" id="3.10.20.30">
    <property type="match status" value="1"/>
</dbReference>
<dbReference type="PROSITE" id="PS00463">
    <property type="entry name" value="ZN2_CY6_FUNGAL_1"/>
    <property type="match status" value="1"/>
</dbReference>
<gene>
    <name evidence="13" type="ORF">NA57DRAFT_22150</name>
</gene>
<keyword evidence="4" id="KW-0862">Zinc</keyword>
<dbReference type="EMBL" id="ML978137">
    <property type="protein sequence ID" value="KAF2093736.1"/>
    <property type="molecule type" value="Genomic_DNA"/>
</dbReference>
<evidence type="ECO:0000256" key="1">
    <source>
        <dbReference type="ARBA" id="ARBA00004123"/>
    </source>
</evidence>
<dbReference type="CDD" id="cd00067">
    <property type="entry name" value="GAL4"/>
    <property type="match status" value="1"/>
</dbReference>
<dbReference type="AlphaFoldDB" id="A0A9P4I8J9"/>
<evidence type="ECO:0000256" key="8">
    <source>
        <dbReference type="ARBA" id="ARBA00023163"/>
    </source>
</evidence>
<dbReference type="InterPro" id="IPR036864">
    <property type="entry name" value="Zn2-C6_fun-type_DNA-bd_sf"/>
</dbReference>